<evidence type="ECO:0000259" key="8">
    <source>
        <dbReference type="PROSITE" id="PS50902"/>
    </source>
</evidence>
<accession>A0A1C4AQT2</accession>
<sequence length="153" mass="16543">MQARVFFATITGNNEDVADVIVAAFKAANVDVIKEDIQLIDPQDINKDETDIVVVVPYTFDNGSLPDEALDFYEDLADTDLSGMVYGVSGSGDDFYGDDFAVAIDKFEQQFEKTGAIKGASGVKVNLSPDQAATKALQDFTQSLIETAKSQDK</sequence>
<dbReference type="STRING" id="1505725.GA0061074_10692"/>
<keyword evidence="7" id="KW-0249">Electron transport</keyword>
<dbReference type="AlphaFoldDB" id="A0A1C4AQT2"/>
<evidence type="ECO:0000256" key="6">
    <source>
        <dbReference type="ARBA" id="ARBA00022643"/>
    </source>
</evidence>
<reference evidence="10" key="1">
    <citation type="submission" date="2016-08" db="EMBL/GenBank/DDBJ databases">
        <authorList>
            <person name="Varghese N."/>
            <person name="Submissions Spin"/>
        </authorList>
    </citation>
    <scope>NUCLEOTIDE SEQUENCE [LARGE SCALE GENOMIC DNA]</scope>
    <source>
        <strain evidence="10">R-53094</strain>
    </source>
</reference>
<keyword evidence="10" id="KW-1185">Reference proteome</keyword>
<dbReference type="InterPro" id="IPR050619">
    <property type="entry name" value="Flavodoxin"/>
</dbReference>
<dbReference type="GO" id="GO:0016651">
    <property type="term" value="F:oxidoreductase activity, acting on NAD(P)H"/>
    <property type="evidence" value="ECO:0007669"/>
    <property type="project" value="UniProtKB-ARBA"/>
</dbReference>
<protein>
    <submittedName>
        <fullName evidence="9">Flavodoxin</fullName>
    </submittedName>
</protein>
<dbReference type="PANTHER" id="PTHR42809:SF1">
    <property type="entry name" value="FLAVODOXIN 1"/>
    <property type="match status" value="1"/>
</dbReference>
<dbReference type="GO" id="GO:0010181">
    <property type="term" value="F:FMN binding"/>
    <property type="evidence" value="ECO:0007669"/>
    <property type="project" value="InterPro"/>
</dbReference>
<evidence type="ECO:0000256" key="5">
    <source>
        <dbReference type="ARBA" id="ARBA00022630"/>
    </source>
</evidence>
<evidence type="ECO:0000256" key="3">
    <source>
        <dbReference type="ARBA" id="ARBA00005267"/>
    </source>
</evidence>
<dbReference type="InterPro" id="IPR008254">
    <property type="entry name" value="Flavodoxin/NO_synth"/>
</dbReference>
<proteinExistence type="inferred from homology"/>
<evidence type="ECO:0000256" key="7">
    <source>
        <dbReference type="ARBA" id="ARBA00022982"/>
    </source>
</evidence>
<evidence type="ECO:0000256" key="2">
    <source>
        <dbReference type="ARBA" id="ARBA00003297"/>
    </source>
</evidence>
<dbReference type="RefSeq" id="WP_092462632.1">
    <property type="nucleotide sequence ID" value="NZ_BJEE01000007.1"/>
</dbReference>
<feature type="domain" description="Flavodoxin-like" evidence="8">
    <location>
        <begin position="3"/>
        <end position="145"/>
    </location>
</feature>
<dbReference type="Pfam" id="PF00258">
    <property type="entry name" value="Flavodoxin_1"/>
    <property type="match status" value="1"/>
</dbReference>
<dbReference type="Proteomes" id="UP000199268">
    <property type="component" value="Unassembled WGS sequence"/>
</dbReference>
<dbReference type="EMBL" id="FMAO01000006">
    <property type="protein sequence ID" value="SCB96934.1"/>
    <property type="molecule type" value="Genomic_DNA"/>
</dbReference>
<dbReference type="PANTHER" id="PTHR42809">
    <property type="entry name" value="FLAVODOXIN 2"/>
    <property type="match status" value="1"/>
</dbReference>
<name>A0A1C4AQT2_9LACO</name>
<dbReference type="OrthoDB" id="9790745at2"/>
<dbReference type="SUPFAM" id="SSF52218">
    <property type="entry name" value="Flavoproteins"/>
    <property type="match status" value="1"/>
</dbReference>
<evidence type="ECO:0000256" key="1">
    <source>
        <dbReference type="ARBA" id="ARBA00001917"/>
    </source>
</evidence>
<evidence type="ECO:0000313" key="9">
    <source>
        <dbReference type="EMBL" id="SCB96934.1"/>
    </source>
</evidence>
<comment type="function">
    <text evidence="2">Low-potential electron donor to a number of redox enzymes.</text>
</comment>
<comment type="cofactor">
    <cofactor evidence="1">
        <name>FMN</name>
        <dbReference type="ChEBI" id="CHEBI:58210"/>
    </cofactor>
</comment>
<dbReference type="Gene3D" id="3.40.50.360">
    <property type="match status" value="1"/>
</dbReference>
<evidence type="ECO:0000313" key="10">
    <source>
        <dbReference type="Proteomes" id="UP000199268"/>
    </source>
</evidence>
<keyword evidence="5" id="KW-0285">Flavoprotein</keyword>
<comment type="similarity">
    <text evidence="3">Belongs to the flavodoxin family.</text>
</comment>
<gene>
    <name evidence="9" type="ORF">GA0061074_10692</name>
</gene>
<keyword evidence="6" id="KW-0288">FMN</keyword>
<dbReference type="InterPro" id="IPR029039">
    <property type="entry name" value="Flavoprotein-like_sf"/>
</dbReference>
<dbReference type="PROSITE" id="PS50902">
    <property type="entry name" value="FLAVODOXIN_LIKE"/>
    <property type="match status" value="1"/>
</dbReference>
<evidence type="ECO:0000256" key="4">
    <source>
        <dbReference type="ARBA" id="ARBA00022448"/>
    </source>
</evidence>
<keyword evidence="4" id="KW-0813">Transport</keyword>
<organism evidence="9 10">
    <name type="scientific">Weissella bombi</name>
    <dbReference type="NCBI Taxonomy" id="1505725"/>
    <lineage>
        <taxon>Bacteria</taxon>
        <taxon>Bacillati</taxon>
        <taxon>Bacillota</taxon>
        <taxon>Bacilli</taxon>
        <taxon>Lactobacillales</taxon>
        <taxon>Lactobacillaceae</taxon>
        <taxon>Weissella</taxon>
    </lineage>
</organism>